<reference evidence="2 3" key="1">
    <citation type="journal article" date="2016" name="Nat. Commun.">
        <title>Thousands of microbial genomes shed light on interconnected biogeochemical processes in an aquifer system.</title>
        <authorList>
            <person name="Anantharaman K."/>
            <person name="Brown C.T."/>
            <person name="Hug L.A."/>
            <person name="Sharon I."/>
            <person name="Castelle C.J."/>
            <person name="Probst A.J."/>
            <person name="Thomas B.C."/>
            <person name="Singh A."/>
            <person name="Wilkins M.J."/>
            <person name="Karaoz U."/>
            <person name="Brodie E.L."/>
            <person name="Williams K.H."/>
            <person name="Hubbard S.S."/>
            <person name="Banfield J.F."/>
        </authorList>
    </citation>
    <scope>NUCLEOTIDE SEQUENCE [LARGE SCALE GENOMIC DNA]</scope>
</reference>
<dbReference type="EMBL" id="MFKV01000031">
    <property type="protein sequence ID" value="OGG49442.1"/>
    <property type="molecule type" value="Genomic_DNA"/>
</dbReference>
<gene>
    <name evidence="2" type="ORF">A2763_03905</name>
</gene>
<evidence type="ECO:0000313" key="2">
    <source>
        <dbReference type="EMBL" id="OGG49442.1"/>
    </source>
</evidence>
<sequence length="155" mass="16687">MTGTTHLPQTLLVVIVSFLIAWGLAHSAQAQETPAELSATIRAELMSDPRTAGLSEAQIEGLVNLLTQEAQKQGVTSRDIQWRPQQYGNAEDDVPMDYCGATPALLCAFSTAFGLAGTDPTIPFTLGAASMGLIWILAEMIHRRRHPYISAPPTV</sequence>
<dbReference type="STRING" id="1798482.A2763_03905"/>
<name>A0A1F6CKN6_9BACT</name>
<comment type="caution">
    <text evidence="2">The sequence shown here is derived from an EMBL/GenBank/DDBJ whole genome shotgun (WGS) entry which is preliminary data.</text>
</comment>
<protein>
    <submittedName>
        <fullName evidence="2">Uncharacterized protein</fullName>
    </submittedName>
</protein>
<dbReference type="AlphaFoldDB" id="A0A1F6CKN6"/>
<evidence type="ECO:0000313" key="3">
    <source>
        <dbReference type="Proteomes" id="UP000178370"/>
    </source>
</evidence>
<keyword evidence="1" id="KW-0472">Membrane</keyword>
<proteinExistence type="predicted"/>
<keyword evidence="1" id="KW-1133">Transmembrane helix</keyword>
<organism evidence="2 3">
    <name type="scientific">Candidatus Kaiserbacteria bacterium RIFCSPHIGHO2_01_FULL_54_36</name>
    <dbReference type="NCBI Taxonomy" id="1798482"/>
    <lineage>
        <taxon>Bacteria</taxon>
        <taxon>Candidatus Kaiseribacteriota</taxon>
    </lineage>
</organism>
<feature type="transmembrane region" description="Helical" evidence="1">
    <location>
        <begin position="121"/>
        <end position="138"/>
    </location>
</feature>
<accession>A0A1F6CKN6</accession>
<keyword evidence="1" id="KW-0812">Transmembrane</keyword>
<dbReference type="Proteomes" id="UP000178370">
    <property type="component" value="Unassembled WGS sequence"/>
</dbReference>
<evidence type="ECO:0000256" key="1">
    <source>
        <dbReference type="SAM" id="Phobius"/>
    </source>
</evidence>